<comment type="catalytic activity">
    <reaction evidence="13 14">
        <text>a fatty acyl-[ACP] + malonyl-[ACP] + H(+) = a 3-oxoacyl-[ACP] + holo-[ACP] + CO2</text>
        <dbReference type="Rhea" id="RHEA:22836"/>
        <dbReference type="Rhea" id="RHEA-COMP:9623"/>
        <dbReference type="Rhea" id="RHEA-COMP:9685"/>
        <dbReference type="Rhea" id="RHEA-COMP:9916"/>
        <dbReference type="Rhea" id="RHEA-COMP:14125"/>
        <dbReference type="ChEBI" id="CHEBI:15378"/>
        <dbReference type="ChEBI" id="CHEBI:16526"/>
        <dbReference type="ChEBI" id="CHEBI:64479"/>
        <dbReference type="ChEBI" id="CHEBI:78449"/>
        <dbReference type="ChEBI" id="CHEBI:78776"/>
        <dbReference type="ChEBI" id="CHEBI:138651"/>
    </reaction>
</comment>
<evidence type="ECO:0000256" key="3">
    <source>
        <dbReference type="ARBA" id="ARBA00012356"/>
    </source>
</evidence>
<proteinExistence type="inferred from homology"/>
<keyword evidence="8" id="KW-0443">Lipid metabolism</keyword>
<evidence type="ECO:0000256" key="5">
    <source>
        <dbReference type="ARBA" id="ARBA00022516"/>
    </source>
</evidence>
<name>A0ABY1M2N9_9BACL</name>
<evidence type="ECO:0000256" key="12">
    <source>
        <dbReference type="ARBA" id="ARBA00047318"/>
    </source>
</evidence>
<protein>
    <recommendedName>
        <fullName evidence="4 14">3-oxoacyl-[acyl-carrier-protein] synthase 2</fullName>
        <ecNumber evidence="3 14">2.3.1.179</ecNumber>
    </recommendedName>
</protein>
<dbReference type="PROSITE" id="PS00606">
    <property type="entry name" value="KS3_1"/>
    <property type="match status" value="1"/>
</dbReference>
<evidence type="ECO:0000259" key="16">
    <source>
        <dbReference type="PROSITE" id="PS52004"/>
    </source>
</evidence>
<dbReference type="PANTHER" id="PTHR11712">
    <property type="entry name" value="POLYKETIDE SYNTHASE-RELATED"/>
    <property type="match status" value="1"/>
</dbReference>
<evidence type="ECO:0000256" key="1">
    <source>
        <dbReference type="ARBA" id="ARBA00005194"/>
    </source>
</evidence>
<dbReference type="Proteomes" id="UP000192939">
    <property type="component" value="Unassembled WGS sequence"/>
</dbReference>
<evidence type="ECO:0000256" key="11">
    <source>
        <dbReference type="ARBA" id="ARBA00024006"/>
    </source>
</evidence>
<organism evidence="17 18">
    <name type="scientific">Paenibacillus barengoltzii J12</name>
    <dbReference type="NCBI Taxonomy" id="935846"/>
    <lineage>
        <taxon>Bacteria</taxon>
        <taxon>Bacillati</taxon>
        <taxon>Bacillota</taxon>
        <taxon>Bacilli</taxon>
        <taxon>Bacillales</taxon>
        <taxon>Paenibacillaceae</taxon>
        <taxon>Paenibacillus</taxon>
    </lineage>
</organism>
<evidence type="ECO:0000256" key="7">
    <source>
        <dbReference type="ARBA" id="ARBA00022832"/>
    </source>
</evidence>
<dbReference type="InterPro" id="IPR014031">
    <property type="entry name" value="Ketoacyl_synth_C"/>
</dbReference>
<evidence type="ECO:0000256" key="8">
    <source>
        <dbReference type="ARBA" id="ARBA00023098"/>
    </source>
</evidence>
<dbReference type="RefSeq" id="WP_016314681.1">
    <property type="nucleotide sequence ID" value="NZ_FXAE01000063.1"/>
</dbReference>
<evidence type="ECO:0000256" key="13">
    <source>
        <dbReference type="ARBA" id="ARBA00047659"/>
    </source>
</evidence>
<feature type="domain" description="Ketosynthase family 3 (KS3)" evidence="16">
    <location>
        <begin position="3"/>
        <end position="408"/>
    </location>
</feature>
<evidence type="ECO:0000256" key="10">
    <source>
        <dbReference type="ARBA" id="ARBA00023315"/>
    </source>
</evidence>
<dbReference type="InterPro" id="IPR017568">
    <property type="entry name" value="3-oxoacyl-ACP_synth-2"/>
</dbReference>
<evidence type="ECO:0000256" key="2">
    <source>
        <dbReference type="ARBA" id="ARBA00008467"/>
    </source>
</evidence>
<dbReference type="InterPro" id="IPR020841">
    <property type="entry name" value="PKS_Beta-ketoAc_synthase_dom"/>
</dbReference>
<keyword evidence="6 14" id="KW-0808">Transferase</keyword>
<evidence type="ECO:0000313" key="18">
    <source>
        <dbReference type="Proteomes" id="UP000192939"/>
    </source>
</evidence>
<sequence length="417" mass="43272">MRSGRVVITGSGAVTPVGIGVPAYWQGLLAGVSGVAAITRYDAEAMPVKIAAEVKDFNPADFMPRKLVGQSDIFMQFAFAAAQEALENSRLKARPERIGIVVGTALGGISSAAQAQEHITSSGSYRVSPHLVPKILGNIAAAHISIMHGIQGPSLTVNTACSSGADAIGMARMLLLSGQADAVLAVGAESILSALMGAGLSAARALSTRNEEPSRASRPFERDRDGFVMGEGAGAVLLETLEHAEARDAEIQAELLGYANSSDAYHVTSPEPSGSGQIRCLRMALDQAGVGATDIDYINAHGTSTPLGDRIETESLKAVFGEHAGQIPVSSTKGATGHLMGAGGVTELIACIGAIREGIVPPTLNYEHPDPECDLDYVPNRPRAARVRMAMSNAFGFGGQNSSLIVGEYNGSANPRR</sequence>
<dbReference type="NCBIfam" id="NF005589">
    <property type="entry name" value="PRK07314.1"/>
    <property type="match status" value="1"/>
</dbReference>
<dbReference type="PANTHER" id="PTHR11712:SF336">
    <property type="entry name" value="3-OXOACYL-[ACYL-CARRIER-PROTEIN] SYNTHASE, MITOCHONDRIAL"/>
    <property type="match status" value="1"/>
</dbReference>
<dbReference type="Pfam" id="PF02801">
    <property type="entry name" value="Ketoacyl-synt_C"/>
    <property type="match status" value="1"/>
</dbReference>
<evidence type="ECO:0000256" key="6">
    <source>
        <dbReference type="ARBA" id="ARBA00022679"/>
    </source>
</evidence>
<dbReference type="EMBL" id="FXAE01000063">
    <property type="protein sequence ID" value="SMF62171.1"/>
    <property type="molecule type" value="Genomic_DNA"/>
</dbReference>
<evidence type="ECO:0000256" key="4">
    <source>
        <dbReference type="ARBA" id="ARBA00014657"/>
    </source>
</evidence>
<keyword evidence="18" id="KW-1185">Reference proteome</keyword>
<dbReference type="PROSITE" id="PS52004">
    <property type="entry name" value="KS3_2"/>
    <property type="match status" value="1"/>
</dbReference>
<dbReference type="InterPro" id="IPR018201">
    <property type="entry name" value="Ketoacyl_synth_AS"/>
</dbReference>
<evidence type="ECO:0000313" key="17">
    <source>
        <dbReference type="EMBL" id="SMF62171.1"/>
    </source>
</evidence>
<dbReference type="InterPro" id="IPR016039">
    <property type="entry name" value="Thiolase-like"/>
</dbReference>
<gene>
    <name evidence="17" type="ORF">SAMN02744124_04042</name>
</gene>
<comment type="caution">
    <text evidence="17">The sequence shown here is derived from an EMBL/GenBank/DDBJ whole genome shotgun (WGS) entry which is preliminary data.</text>
</comment>
<dbReference type="PIRSF" id="PIRSF000447">
    <property type="entry name" value="KAS_II"/>
    <property type="match status" value="1"/>
</dbReference>
<comment type="function">
    <text evidence="11 14">Involved in the type II fatty acid elongation cycle. Catalyzes the elongation of a wide range of acyl-ACP by the addition of two carbons from malonyl-ACP to an acyl acceptor. Can efficiently catalyze the conversion of palmitoleoyl-ACP (cis-hexadec-9-enoyl-ACP) to cis-vaccenoyl-ACP (cis-octadec-11-enoyl-ACP), an essential step in the thermal regulation of fatty acid composition.</text>
</comment>
<dbReference type="Gene3D" id="3.40.47.10">
    <property type="match status" value="1"/>
</dbReference>
<dbReference type="NCBIfam" id="TIGR03150">
    <property type="entry name" value="fabF"/>
    <property type="match status" value="1"/>
</dbReference>
<keyword evidence="9 14" id="KW-0275">Fatty acid biosynthesis</keyword>
<evidence type="ECO:0000256" key="14">
    <source>
        <dbReference type="PIRNR" id="PIRNR000447"/>
    </source>
</evidence>
<reference evidence="17 18" key="1">
    <citation type="submission" date="2017-04" db="EMBL/GenBank/DDBJ databases">
        <authorList>
            <person name="Varghese N."/>
            <person name="Submissions S."/>
        </authorList>
    </citation>
    <scope>NUCLEOTIDE SEQUENCE [LARGE SCALE GENOMIC DNA]</scope>
    <source>
        <strain evidence="17 18">J12</strain>
    </source>
</reference>
<comment type="pathway">
    <text evidence="1 14">Lipid metabolism; fatty acid biosynthesis.</text>
</comment>
<evidence type="ECO:0000256" key="15">
    <source>
        <dbReference type="RuleBase" id="RU003694"/>
    </source>
</evidence>
<evidence type="ECO:0000256" key="9">
    <source>
        <dbReference type="ARBA" id="ARBA00023160"/>
    </source>
</evidence>
<keyword evidence="10 14" id="KW-0012">Acyltransferase</keyword>
<dbReference type="SMART" id="SM00825">
    <property type="entry name" value="PKS_KS"/>
    <property type="match status" value="1"/>
</dbReference>
<accession>A0ABY1M2N9</accession>
<dbReference type="SUPFAM" id="SSF53901">
    <property type="entry name" value="Thiolase-like"/>
    <property type="match status" value="2"/>
</dbReference>
<dbReference type="InterPro" id="IPR000794">
    <property type="entry name" value="Beta-ketoacyl_synthase"/>
</dbReference>
<dbReference type="CDD" id="cd00834">
    <property type="entry name" value="KAS_I_II"/>
    <property type="match status" value="1"/>
</dbReference>
<keyword evidence="5 14" id="KW-0444">Lipid biosynthesis</keyword>
<comment type="similarity">
    <text evidence="2 14 15">Belongs to the thiolase-like superfamily. Beta-ketoacyl-ACP synthases family.</text>
</comment>
<dbReference type="Pfam" id="PF00109">
    <property type="entry name" value="ketoacyl-synt"/>
    <property type="match status" value="1"/>
</dbReference>
<dbReference type="EC" id="2.3.1.179" evidence="3 14"/>
<keyword evidence="7" id="KW-0276">Fatty acid metabolism</keyword>
<dbReference type="InterPro" id="IPR014030">
    <property type="entry name" value="Ketoacyl_synth_N"/>
</dbReference>
<comment type="catalytic activity">
    <reaction evidence="12 14">
        <text>(9Z)-hexadecenoyl-[ACP] + malonyl-[ACP] + H(+) = 3-oxo-(11Z)-octadecenoyl-[ACP] + holo-[ACP] + CO2</text>
        <dbReference type="Rhea" id="RHEA:55040"/>
        <dbReference type="Rhea" id="RHEA-COMP:9623"/>
        <dbReference type="Rhea" id="RHEA-COMP:9685"/>
        <dbReference type="Rhea" id="RHEA-COMP:10800"/>
        <dbReference type="Rhea" id="RHEA-COMP:14074"/>
        <dbReference type="ChEBI" id="CHEBI:15378"/>
        <dbReference type="ChEBI" id="CHEBI:16526"/>
        <dbReference type="ChEBI" id="CHEBI:64479"/>
        <dbReference type="ChEBI" id="CHEBI:78449"/>
        <dbReference type="ChEBI" id="CHEBI:83989"/>
        <dbReference type="ChEBI" id="CHEBI:138538"/>
        <dbReference type="EC" id="2.3.1.179"/>
    </reaction>
</comment>
<dbReference type="GeneID" id="43347212"/>